<evidence type="ECO:0000313" key="3">
    <source>
        <dbReference type="Proteomes" id="UP000594865"/>
    </source>
</evidence>
<dbReference type="GeneID" id="84020589"/>
<gene>
    <name evidence="2" type="ORF">I6G28_07505</name>
</gene>
<keyword evidence="1" id="KW-0472">Membrane</keyword>
<organism evidence="2 3">
    <name type="scientific">Neisseria cinerea</name>
    <dbReference type="NCBI Taxonomy" id="483"/>
    <lineage>
        <taxon>Bacteria</taxon>
        <taxon>Pseudomonadati</taxon>
        <taxon>Pseudomonadota</taxon>
        <taxon>Betaproteobacteria</taxon>
        <taxon>Neisseriales</taxon>
        <taxon>Neisseriaceae</taxon>
        <taxon>Neisseria</taxon>
    </lineage>
</organism>
<dbReference type="EMBL" id="CP065726">
    <property type="protein sequence ID" value="QPT37754.1"/>
    <property type="molecule type" value="Genomic_DNA"/>
</dbReference>
<evidence type="ECO:0000256" key="1">
    <source>
        <dbReference type="SAM" id="Phobius"/>
    </source>
</evidence>
<proteinExistence type="predicted"/>
<feature type="transmembrane region" description="Helical" evidence="1">
    <location>
        <begin position="129"/>
        <end position="146"/>
    </location>
</feature>
<reference evidence="2 3" key="1">
    <citation type="submission" date="2020-12" db="EMBL/GenBank/DDBJ databases">
        <title>FDA dAtabase for Regulatory Grade micrObial Sequences (FDA-ARGOS): Supporting development and validation of Infectious Disease Dx tests.</title>
        <authorList>
            <person name="Sproer C."/>
            <person name="Gronow S."/>
            <person name="Severitt S."/>
            <person name="Schroder I."/>
            <person name="Tallon L."/>
            <person name="Sadzewicz L."/>
            <person name="Zhao X."/>
            <person name="Boylan J."/>
            <person name="Ott S."/>
            <person name="Bowen H."/>
            <person name="Vavikolanu K."/>
            <person name="Mehta A."/>
            <person name="Aluvathingal J."/>
            <person name="Nadendla S."/>
            <person name="Lowell S."/>
            <person name="Myers T."/>
            <person name="Yan Y."/>
            <person name="Sichtig H."/>
        </authorList>
    </citation>
    <scope>NUCLEOTIDE SEQUENCE [LARGE SCALE GENOMIC DNA]</scope>
    <source>
        <strain evidence="2 3">FDAARGOS_871</strain>
    </source>
</reference>
<keyword evidence="1" id="KW-0812">Transmembrane</keyword>
<keyword evidence="1" id="KW-1133">Transmembrane helix</keyword>
<dbReference type="RefSeq" id="WP_107959888.1">
    <property type="nucleotide sequence ID" value="NZ_CP065726.1"/>
</dbReference>
<dbReference type="AlphaFoldDB" id="A0A7T3EU74"/>
<protein>
    <submittedName>
        <fullName evidence="2">Peptidase</fullName>
    </submittedName>
</protein>
<evidence type="ECO:0000313" key="2">
    <source>
        <dbReference type="EMBL" id="QPT37754.1"/>
    </source>
</evidence>
<keyword evidence="3" id="KW-1185">Reference proteome</keyword>
<dbReference type="Proteomes" id="UP000594865">
    <property type="component" value="Chromosome"/>
</dbReference>
<accession>A0A7T3EU74</accession>
<name>A0A7T3EU74_NEICI</name>
<sequence length="149" mass="17364">MIEMSKNYQNDLYDIYVSYPPGVDQERIQACLRENLDEGLAEKIIDSLASKPQVLVEEKCTWEKRGELHDYFSYLGLDIVTRRYMELETIEQSETEDEVVELPFEDFETDVKEKDKTVSPKSEPLPQNTRLLFLALLIAFLGYLIGKVF</sequence>